<gene>
    <name evidence="1" type="ORF">MRB53_014778</name>
</gene>
<comment type="caution">
    <text evidence="1">The sequence shown here is derived from an EMBL/GenBank/DDBJ whole genome shotgun (WGS) entry which is preliminary data.</text>
</comment>
<sequence>MSFIFSSSYEYELFTVQNLDCSNVSSRPGDSGGLPSLGFSQLILREAWVADNNTLGSIEDLKGVFGLWPFDCQTIAYLSAVMGSLSGIIGRPLTAAAAIAVAAADLPDKLPHPKSAATVTTTSSESGKESTSWVSRAFVHNISNLSFASRVRIPLAKADYPIPKTSHPCTPSSLFNTFSSSIASPPILLPLYQSANLANASQTKEFVPFAPSPPSEGLYRWHLPESNPQLVSEDSDCSSVKSRTVVVLLGWLGAKQKHLKKYAEWYTSRGFHAITFTFPMADVMSYKVGGKAEQHIELLVNHLASWVEEENGKNLVFHTFSNTGWLTYGAILEKFQTQDPSLMSSIKGCVVDSAPVAAPDPQVWASGFSAAFLKKQSIATKGLPGSNAAGMEVLVETRNVAEPKPAVAETALLLVLEKFFEVVLNLPSVNRRLSDVLGLLSSEQPKCPQLYIYSSADRVIPVKSVESFIEEQRRAGREVRACDFISSPHVDHFRNDPKLYTSQLTSFLEDTLLNSCKVSS</sequence>
<reference evidence="1 2" key="1">
    <citation type="journal article" date="2022" name="Hortic Res">
        <title>A haplotype resolved chromosomal level avocado genome allows analysis of novel avocado genes.</title>
        <authorList>
            <person name="Nath O."/>
            <person name="Fletcher S.J."/>
            <person name="Hayward A."/>
            <person name="Shaw L.M."/>
            <person name="Masouleh A.K."/>
            <person name="Furtado A."/>
            <person name="Henry R.J."/>
            <person name="Mitter N."/>
        </authorList>
    </citation>
    <scope>NUCLEOTIDE SEQUENCE [LARGE SCALE GENOMIC DNA]</scope>
    <source>
        <strain evidence="2">cv. Hass</strain>
    </source>
</reference>
<evidence type="ECO:0000313" key="1">
    <source>
        <dbReference type="EMBL" id="KAJ8618592.1"/>
    </source>
</evidence>
<organism evidence="1 2">
    <name type="scientific">Persea americana</name>
    <name type="common">Avocado</name>
    <dbReference type="NCBI Taxonomy" id="3435"/>
    <lineage>
        <taxon>Eukaryota</taxon>
        <taxon>Viridiplantae</taxon>
        <taxon>Streptophyta</taxon>
        <taxon>Embryophyta</taxon>
        <taxon>Tracheophyta</taxon>
        <taxon>Spermatophyta</taxon>
        <taxon>Magnoliopsida</taxon>
        <taxon>Magnoliidae</taxon>
        <taxon>Laurales</taxon>
        <taxon>Lauraceae</taxon>
        <taxon>Persea</taxon>
    </lineage>
</organism>
<protein>
    <submittedName>
        <fullName evidence="1">Uncharacterized protein</fullName>
    </submittedName>
</protein>
<keyword evidence="2" id="KW-1185">Reference proteome</keyword>
<proteinExistence type="predicted"/>
<name>A0ACC2KC45_PERAE</name>
<accession>A0ACC2KC45</accession>
<dbReference type="EMBL" id="CM056812">
    <property type="protein sequence ID" value="KAJ8618592.1"/>
    <property type="molecule type" value="Genomic_DNA"/>
</dbReference>
<evidence type="ECO:0000313" key="2">
    <source>
        <dbReference type="Proteomes" id="UP001234297"/>
    </source>
</evidence>
<dbReference type="Proteomes" id="UP001234297">
    <property type="component" value="Chromosome 4"/>
</dbReference>